<evidence type="ECO:0000259" key="1">
    <source>
        <dbReference type="Pfam" id="PF19077"/>
    </source>
</evidence>
<organism evidence="2 3">
    <name type="scientific">Bradyrhizobium japonicum</name>
    <dbReference type="NCBI Taxonomy" id="375"/>
    <lineage>
        <taxon>Bacteria</taxon>
        <taxon>Pseudomonadati</taxon>
        <taxon>Pseudomonadota</taxon>
        <taxon>Alphaproteobacteria</taxon>
        <taxon>Hyphomicrobiales</taxon>
        <taxon>Nitrobacteraceae</taxon>
        <taxon>Bradyrhizobium</taxon>
    </lineage>
</organism>
<comment type="caution">
    <text evidence="2">The sequence shown here is derived from an EMBL/GenBank/DDBJ whole genome shotgun (WGS) entry which is preliminary data.</text>
</comment>
<dbReference type="RefSeq" id="WP_248888736.1">
    <property type="nucleotide sequence ID" value="NZ_CP066351.1"/>
</dbReference>
<dbReference type="InterPro" id="IPR013783">
    <property type="entry name" value="Ig-like_fold"/>
</dbReference>
<dbReference type="InterPro" id="IPR044016">
    <property type="entry name" value="Big_13"/>
</dbReference>
<reference evidence="2 3" key="1">
    <citation type="submission" date="2024-06" db="EMBL/GenBank/DDBJ databases">
        <title>Genomic Encyclopedia of Type Strains, Phase V (KMG-V): Genome sequencing to study the core and pangenomes of soil and plant-associated prokaryotes.</title>
        <authorList>
            <person name="Whitman W."/>
        </authorList>
    </citation>
    <scope>NUCLEOTIDE SEQUENCE [LARGE SCALE GENOMIC DNA]</scope>
    <source>
        <strain evidence="2 3">USDA 160</strain>
    </source>
</reference>
<gene>
    <name evidence="2" type="ORF">ABIF63_004011</name>
</gene>
<feature type="domain" description="Bacterial Ig-like" evidence="1">
    <location>
        <begin position="283"/>
        <end position="370"/>
    </location>
</feature>
<accession>A0ABV2RUA8</accession>
<evidence type="ECO:0000313" key="3">
    <source>
        <dbReference type="Proteomes" id="UP001549291"/>
    </source>
</evidence>
<dbReference type="Gene3D" id="2.60.40.10">
    <property type="entry name" value="Immunoglobulins"/>
    <property type="match status" value="2"/>
</dbReference>
<dbReference type="Gene3D" id="2.60.120.260">
    <property type="entry name" value="Galactose-binding domain-like"/>
    <property type="match status" value="2"/>
</dbReference>
<protein>
    <recommendedName>
        <fullName evidence="1">Bacterial Ig-like domain-containing protein</fullName>
    </recommendedName>
</protein>
<dbReference type="NCBIfam" id="NF033510">
    <property type="entry name" value="Ca_tandemer"/>
    <property type="match status" value="2"/>
</dbReference>
<dbReference type="Pfam" id="PF19077">
    <property type="entry name" value="Big_13"/>
    <property type="match status" value="2"/>
</dbReference>
<dbReference type="SUPFAM" id="SSF49785">
    <property type="entry name" value="Galactose-binding domain-like"/>
    <property type="match status" value="2"/>
</dbReference>
<dbReference type="InterPro" id="IPR008979">
    <property type="entry name" value="Galactose-bd-like_sf"/>
</dbReference>
<feature type="domain" description="Bacterial Ig-like" evidence="1">
    <location>
        <begin position="388"/>
        <end position="464"/>
    </location>
</feature>
<dbReference type="Proteomes" id="UP001549291">
    <property type="component" value="Unassembled WGS sequence"/>
</dbReference>
<name>A0ABV2RUA8_BRAJP</name>
<sequence>MTSARLLASQSAVSLECCLTSKKSKDWEGEMGISLSDLIKQNTLGQSEAFPAGVPHSYSWYKGWNPGGQMTPPAGFTAVEGWGQVYTEEGAPAASPSADVEVANAVTYVHIKETGQWVLVQDQSKLGIGGGHFVSDFAGNSAYPMTVTRLSNGAASFDAPTTGYNDHFWYGSRGTYAAGTVDGVYVQMDMRTTDANAKLVGMVGVDWWRNATAPFLADHSNNPGVGGSNWIELSTQWKTIGYYSLSTTAFQADLPPPLLGSPQTPPVMSPDTLAPAAPTIATISPDTGTTGDKITNAKQLTLSGTAEAGSTIRVLEGSTVVGTTKAGTSGSWSLTTAQLSDGNHAFTATATDAAGNVSRTSASLSMRVDTLAPAAPTITAPGAVTAAAKTTNTGQLMLSGAAEAGSTVKVVEGTIVIGTATSDASGAWSLTTGQLAAGSHAFAAMATDAAGNVSTKSAALNVTVGGPATSPPADGKNLLVNGSFEATTLAPFADGRWGAFQSVAGWTAISGGTIELWNNLGGVQATDGGNFGELDYAGARDGFYQDVKTVAGQTYQLSFDARSRPGFTGATCSIEILWNNSVIATVPPASTWDTYDFNVVGTGGNDRLTFREVVSQGSDGLGAMYDNIQLTATAKPVDPPPQSADKNLLVNGSFESSSLAPLLDGRWGAFDAIPGWHAISGGTIELWNNLNGVKATDGVNFGELDYAGARDGLYQDVKTVAGQQYVLSLDARSRPGFTSSTCSIEVLWNGSVVGVVPPDGTWKNYDFTVTGTGGQDRVTFREVAGQSSDGLGALYDNVSLVAKPAGSASASLLSTANQAVALMSQYSATDATTTSAVTNGPLVTDPNASLAQTLSLPAQH</sequence>
<keyword evidence="3" id="KW-1185">Reference proteome</keyword>
<dbReference type="EMBL" id="JBEPTQ010000002">
    <property type="protein sequence ID" value="MET4719905.1"/>
    <property type="molecule type" value="Genomic_DNA"/>
</dbReference>
<evidence type="ECO:0000313" key="2">
    <source>
        <dbReference type="EMBL" id="MET4719905.1"/>
    </source>
</evidence>
<proteinExistence type="predicted"/>